<evidence type="ECO:0000313" key="10">
    <source>
        <dbReference type="Proteomes" id="UP000248066"/>
    </source>
</evidence>
<comment type="subcellular location">
    <subcellularLocation>
        <location evidence="1">Cell membrane</location>
        <topology evidence="1">Multi-pass membrane protein</topology>
    </subcellularLocation>
</comment>
<dbReference type="AlphaFoldDB" id="A0A2W0HBE1"/>
<evidence type="ECO:0000256" key="1">
    <source>
        <dbReference type="ARBA" id="ARBA00004651"/>
    </source>
</evidence>
<comment type="caution">
    <text evidence="9">The sequence shown here is derived from an EMBL/GenBank/DDBJ whole genome shotgun (WGS) entry which is preliminary data.</text>
</comment>
<dbReference type="NCBIfam" id="TIGR03426">
    <property type="entry name" value="shape_MreD"/>
    <property type="match status" value="1"/>
</dbReference>
<feature type="transmembrane region" description="Helical" evidence="8">
    <location>
        <begin position="6"/>
        <end position="25"/>
    </location>
</feature>
<sequence length="174" mass="19844">MLVRYSVFIVLFLLFILEGTIYQIFAPDLHGFNYTLVPRWVLGVIVFAGILQGRGIGLSYAIGFGIMYDIIYAPLLGVYSFGMALVVYLMSVPVPSVQKNMGMTILLALLAITGFEYFIYGIYSLMGLASMPHDQFFYYRLLPTFVFNGLLFIAAGYFIRKWLLLVNRRRDEII</sequence>
<evidence type="ECO:0000256" key="6">
    <source>
        <dbReference type="ARBA" id="ARBA00022989"/>
    </source>
</evidence>
<dbReference type="Proteomes" id="UP000248066">
    <property type="component" value="Unassembled WGS sequence"/>
</dbReference>
<organism evidence="9 10">
    <name type="scientific">Alteribacter lacisalsi</name>
    <dbReference type="NCBI Taxonomy" id="2045244"/>
    <lineage>
        <taxon>Bacteria</taxon>
        <taxon>Bacillati</taxon>
        <taxon>Bacillota</taxon>
        <taxon>Bacilli</taxon>
        <taxon>Bacillales</taxon>
        <taxon>Bacillaceae</taxon>
        <taxon>Alteribacter</taxon>
    </lineage>
</organism>
<keyword evidence="5" id="KW-0133">Cell shape</keyword>
<feature type="transmembrane region" description="Helical" evidence="8">
    <location>
        <begin position="137"/>
        <end position="159"/>
    </location>
</feature>
<dbReference type="GO" id="GO:0005886">
    <property type="term" value="C:plasma membrane"/>
    <property type="evidence" value="ECO:0007669"/>
    <property type="project" value="UniProtKB-SubCell"/>
</dbReference>
<comment type="similarity">
    <text evidence="2">Belongs to the MreD family.</text>
</comment>
<dbReference type="RefSeq" id="WP_110516320.1">
    <property type="nucleotide sequence ID" value="NZ_PDOF01000001.1"/>
</dbReference>
<feature type="transmembrane region" description="Helical" evidence="8">
    <location>
        <begin position="37"/>
        <end position="64"/>
    </location>
</feature>
<feature type="transmembrane region" description="Helical" evidence="8">
    <location>
        <begin position="70"/>
        <end position="91"/>
    </location>
</feature>
<evidence type="ECO:0000256" key="7">
    <source>
        <dbReference type="ARBA" id="ARBA00023136"/>
    </source>
</evidence>
<keyword evidence="4 8" id="KW-0812">Transmembrane</keyword>
<reference evidence="9 10" key="1">
    <citation type="submission" date="2017-10" db="EMBL/GenBank/DDBJ databases">
        <title>Bacillus sp. nov., a halophilic bacterium isolated from a Yangshapao Lake.</title>
        <authorList>
            <person name="Wang H."/>
        </authorList>
    </citation>
    <scope>NUCLEOTIDE SEQUENCE [LARGE SCALE GENOMIC DNA]</scope>
    <source>
        <strain evidence="9 10">YSP-3</strain>
    </source>
</reference>
<evidence type="ECO:0000256" key="3">
    <source>
        <dbReference type="ARBA" id="ARBA00022475"/>
    </source>
</evidence>
<name>A0A2W0HBE1_9BACI</name>
<accession>A0A2W0HBE1</accession>
<evidence type="ECO:0000256" key="8">
    <source>
        <dbReference type="SAM" id="Phobius"/>
    </source>
</evidence>
<evidence type="ECO:0000313" key="9">
    <source>
        <dbReference type="EMBL" id="PYZ97340.1"/>
    </source>
</evidence>
<dbReference type="GO" id="GO:0008360">
    <property type="term" value="P:regulation of cell shape"/>
    <property type="evidence" value="ECO:0007669"/>
    <property type="project" value="UniProtKB-KW"/>
</dbReference>
<keyword evidence="6 8" id="KW-1133">Transmembrane helix</keyword>
<evidence type="ECO:0000256" key="2">
    <source>
        <dbReference type="ARBA" id="ARBA00007776"/>
    </source>
</evidence>
<keyword evidence="10" id="KW-1185">Reference proteome</keyword>
<dbReference type="Pfam" id="PF04093">
    <property type="entry name" value="MreD"/>
    <property type="match status" value="1"/>
</dbReference>
<protein>
    <submittedName>
        <fullName evidence="9">Rod shape-determining protein MreD</fullName>
    </submittedName>
</protein>
<keyword evidence="7 8" id="KW-0472">Membrane</keyword>
<dbReference type="InterPro" id="IPR007227">
    <property type="entry name" value="Cell_shape_determining_MreD"/>
</dbReference>
<feature type="transmembrane region" description="Helical" evidence="8">
    <location>
        <begin position="103"/>
        <end position="125"/>
    </location>
</feature>
<dbReference type="EMBL" id="PDOF01000001">
    <property type="protein sequence ID" value="PYZ97340.1"/>
    <property type="molecule type" value="Genomic_DNA"/>
</dbReference>
<gene>
    <name evidence="9" type="primary">mreD</name>
    <name evidence="9" type="ORF">CR205_01685</name>
</gene>
<evidence type="ECO:0000256" key="5">
    <source>
        <dbReference type="ARBA" id="ARBA00022960"/>
    </source>
</evidence>
<evidence type="ECO:0000256" key="4">
    <source>
        <dbReference type="ARBA" id="ARBA00022692"/>
    </source>
</evidence>
<keyword evidence="3" id="KW-1003">Cell membrane</keyword>
<dbReference type="OrthoDB" id="1653857at2"/>
<proteinExistence type="inferred from homology"/>